<comment type="caution">
    <text evidence="2">The sequence shown here is derived from an EMBL/GenBank/DDBJ whole genome shotgun (WGS) entry which is preliminary data.</text>
</comment>
<dbReference type="Proteomes" id="UP000828251">
    <property type="component" value="Unassembled WGS sequence"/>
</dbReference>
<reference evidence="2 3" key="1">
    <citation type="journal article" date="2021" name="Plant Biotechnol. J.">
        <title>Multi-omics assisted identification of the key and species-specific regulatory components of drought-tolerant mechanisms in Gossypium stocksii.</title>
        <authorList>
            <person name="Yu D."/>
            <person name="Ke L."/>
            <person name="Zhang D."/>
            <person name="Wu Y."/>
            <person name="Sun Y."/>
            <person name="Mei J."/>
            <person name="Sun J."/>
            <person name="Sun Y."/>
        </authorList>
    </citation>
    <scope>NUCLEOTIDE SEQUENCE [LARGE SCALE GENOMIC DNA]</scope>
    <source>
        <strain evidence="3">cv. E1</strain>
        <tissue evidence="2">Leaf</tissue>
    </source>
</reference>
<gene>
    <name evidence="2" type="ORF">J1N35_028858</name>
</gene>
<sequence length="206" mass="24196">MIWGYIDQCGNIQLINEMKFDKLTWEQIRIKFISLLEYSQTKDVAYCLPCYLFNMKPVRQPSWDVFTIKGFTSWEKNNFGKNFVFHNHIGDDPCSPHDNAMKSCANLIKQSEHIDKVMHQQSSQRILNNMLQIKISIDDFRRLASQACDFRASYDGDVKNVVLENASKTTNVDEAHDESKREQMAFVLRFVNRDGFIREHFFDLAH</sequence>
<organism evidence="2 3">
    <name type="scientific">Gossypium stocksii</name>
    <dbReference type="NCBI Taxonomy" id="47602"/>
    <lineage>
        <taxon>Eukaryota</taxon>
        <taxon>Viridiplantae</taxon>
        <taxon>Streptophyta</taxon>
        <taxon>Embryophyta</taxon>
        <taxon>Tracheophyta</taxon>
        <taxon>Spermatophyta</taxon>
        <taxon>Magnoliopsida</taxon>
        <taxon>eudicotyledons</taxon>
        <taxon>Gunneridae</taxon>
        <taxon>Pentapetalae</taxon>
        <taxon>rosids</taxon>
        <taxon>malvids</taxon>
        <taxon>Malvales</taxon>
        <taxon>Malvaceae</taxon>
        <taxon>Malvoideae</taxon>
        <taxon>Gossypium</taxon>
    </lineage>
</organism>
<dbReference type="OrthoDB" id="1929285at2759"/>
<evidence type="ECO:0000259" key="1">
    <source>
        <dbReference type="SMART" id="SM00597"/>
    </source>
</evidence>
<name>A0A9D3UWQ7_9ROSI</name>
<dbReference type="PANTHER" id="PTHR45749:SF37">
    <property type="entry name" value="OS05G0311600 PROTEIN"/>
    <property type="match status" value="1"/>
</dbReference>
<evidence type="ECO:0000313" key="3">
    <source>
        <dbReference type="Proteomes" id="UP000828251"/>
    </source>
</evidence>
<dbReference type="EMBL" id="JAIQCV010000009">
    <property type="protein sequence ID" value="KAH1063871.1"/>
    <property type="molecule type" value="Genomic_DNA"/>
</dbReference>
<dbReference type="PANTHER" id="PTHR45749">
    <property type="match status" value="1"/>
</dbReference>
<protein>
    <recommendedName>
        <fullName evidence="1">TTF-type domain-containing protein</fullName>
    </recommendedName>
</protein>
<dbReference type="AlphaFoldDB" id="A0A9D3UWQ7"/>
<feature type="domain" description="TTF-type" evidence="1">
    <location>
        <begin position="26"/>
        <end position="120"/>
    </location>
</feature>
<keyword evidence="3" id="KW-1185">Reference proteome</keyword>
<accession>A0A9D3UWQ7</accession>
<proteinExistence type="predicted"/>
<dbReference type="InterPro" id="IPR006580">
    <property type="entry name" value="Znf_TTF"/>
</dbReference>
<evidence type="ECO:0000313" key="2">
    <source>
        <dbReference type="EMBL" id="KAH1063871.1"/>
    </source>
</evidence>
<feature type="non-terminal residue" evidence="2">
    <location>
        <position position="206"/>
    </location>
</feature>
<dbReference type="SMART" id="SM00597">
    <property type="entry name" value="ZnF_TTF"/>
    <property type="match status" value="1"/>
</dbReference>